<proteinExistence type="predicted"/>
<evidence type="ECO:0008006" key="4">
    <source>
        <dbReference type="Google" id="ProtNLM"/>
    </source>
</evidence>
<dbReference type="EMBL" id="CP150951">
    <property type="protein sequence ID" value="WZC50127.1"/>
    <property type="molecule type" value="Genomic_DNA"/>
</dbReference>
<keyword evidence="3" id="KW-1185">Reference proteome</keyword>
<evidence type="ECO:0000313" key="3">
    <source>
        <dbReference type="Proteomes" id="UP001440612"/>
    </source>
</evidence>
<feature type="signal peptide" evidence="1">
    <location>
        <begin position="1"/>
        <end position="20"/>
    </location>
</feature>
<gene>
    <name evidence="2" type="ORF">AABB29_05640</name>
</gene>
<reference evidence="3" key="1">
    <citation type="submission" date="2024-04" db="EMBL/GenBank/DDBJ databases">
        <title>Phylogenomic analyses of a clade within the roseobacter group suggest taxonomic reassignments of species of the genera Aestuariivita, Citreicella, Loktanella, Nautella, Pelagibaca, Ruegeria, Thalassobius, Thiobacimonas and Tropicibacter, and the proposal o.</title>
        <authorList>
            <person name="Jeon C.O."/>
        </authorList>
    </citation>
    <scope>NUCLEOTIDE SEQUENCE [LARGE SCALE GENOMIC DNA]</scope>
    <source>
        <strain evidence="3">BS5-3</strain>
    </source>
</reference>
<evidence type="ECO:0000256" key="1">
    <source>
        <dbReference type="SAM" id="SignalP"/>
    </source>
</evidence>
<organism evidence="2 3">
    <name type="scientific">Yoonia phaeophyticola</name>
    <dbReference type="NCBI Taxonomy" id="3137369"/>
    <lineage>
        <taxon>Bacteria</taxon>
        <taxon>Pseudomonadati</taxon>
        <taxon>Pseudomonadota</taxon>
        <taxon>Alphaproteobacteria</taxon>
        <taxon>Rhodobacterales</taxon>
        <taxon>Paracoccaceae</taxon>
        <taxon>Yoonia</taxon>
    </lineage>
</organism>
<protein>
    <recommendedName>
        <fullName evidence="4">Lipoprotein</fullName>
    </recommendedName>
</protein>
<dbReference type="RefSeq" id="WP_341368236.1">
    <property type="nucleotide sequence ID" value="NZ_CP150951.2"/>
</dbReference>
<accession>A0ABZ2V6B9</accession>
<keyword evidence="1" id="KW-0732">Signal</keyword>
<evidence type="ECO:0000313" key="2">
    <source>
        <dbReference type="EMBL" id="WZC50127.1"/>
    </source>
</evidence>
<dbReference type="Proteomes" id="UP001440612">
    <property type="component" value="Chromosome"/>
</dbReference>
<feature type="chain" id="PRO_5047117905" description="Lipoprotein" evidence="1">
    <location>
        <begin position="21"/>
        <end position="171"/>
    </location>
</feature>
<sequence>MRFVLFPVLVLSACSSLVPATVMKLGGLSPLTADPADFAVNLSLPNGVDLRPNTARLVFSVTRSDTQHTEEGIFTLQRAGSVFTIHQSDHDDLRALQSVAKEWNAENPDTTQGALSVSLSPCRIGTGPEPDATVSVAVQVEQGGPFLPLVKGGPLSVVTSEAQLREMPDCP</sequence>
<name>A0ABZ2V6B9_9RHOB</name>